<gene>
    <name evidence="14" type="primary">FOLD</name>
    <name evidence="14" type="ORF">TSPGSL018_23874</name>
</gene>
<dbReference type="PROSITE" id="PS00766">
    <property type="entry name" value="THF_DHG_CYH_1"/>
    <property type="match status" value="1"/>
</dbReference>
<evidence type="ECO:0000256" key="1">
    <source>
        <dbReference type="ARBA" id="ARBA00004777"/>
    </source>
</evidence>
<dbReference type="GO" id="GO:0035999">
    <property type="term" value="P:tetrahydrofolate interconversion"/>
    <property type="evidence" value="ECO:0007669"/>
    <property type="project" value="TreeGrafter"/>
</dbReference>
<keyword evidence="6" id="KW-0560">Oxidoreductase</keyword>
<evidence type="ECO:0000259" key="13">
    <source>
        <dbReference type="Pfam" id="PF02882"/>
    </source>
</evidence>
<keyword evidence="5" id="KW-0521">NADP</keyword>
<evidence type="ECO:0000256" key="6">
    <source>
        <dbReference type="ARBA" id="ARBA00023002"/>
    </source>
</evidence>
<dbReference type="GO" id="GO:0004488">
    <property type="term" value="F:methylenetetrahydrofolate dehydrogenase (NADP+) activity"/>
    <property type="evidence" value="ECO:0007669"/>
    <property type="project" value="UniProtKB-EC"/>
</dbReference>
<comment type="catalytic activity">
    <reaction evidence="8">
        <text>(6R)-5,10-methenyltetrahydrofolate + H2O = (6R)-10-formyltetrahydrofolate + H(+)</text>
        <dbReference type="Rhea" id="RHEA:23700"/>
        <dbReference type="ChEBI" id="CHEBI:15377"/>
        <dbReference type="ChEBI" id="CHEBI:15378"/>
        <dbReference type="ChEBI" id="CHEBI:57455"/>
        <dbReference type="ChEBI" id="CHEBI:195366"/>
        <dbReference type="EC" id="3.5.4.9"/>
    </reaction>
</comment>
<dbReference type="InterPro" id="IPR036291">
    <property type="entry name" value="NAD(P)-bd_dom_sf"/>
</dbReference>
<keyword evidence="3" id="KW-0554">One-carbon metabolism</keyword>
<dbReference type="Pfam" id="PF02882">
    <property type="entry name" value="THF_DHG_CYH_C"/>
    <property type="match status" value="1"/>
</dbReference>
<sequence length="374" mass="40331">MAALTFPSTWQPSNPNNTREVGWWRSSTAATARTARYCSGSIRQRTFDCSLKIYRPRFFHKRCHTVLRTNASTVVAAEGGKAEKIDGKKIASDIRLELKKEVEDIKAATGKVPGLAVVLVGSRKDSETYVRSKKKACEEVGIASFGTDLPEDVSEEELLKVVEGYNGDPAVHGILVQLPLPKHINEKRVLDAISLEKDVDGFHPTNIGMLAMRGRSPRFVSCTPKGCIELLERSGVNIAGKVAAVIGRSNIVGIPVAMLLQERDATVIMIHSRTASPKELVQQADIVVAACGQTEMVKGDWIKPGAVVIDVGINAVDDPTKKRGYRLVGDVDFEGASDRASLITPVPGGVGPMTIAMLLSNAVEGAKRALGHKE</sequence>
<dbReference type="PANTHER" id="PTHR48099">
    <property type="entry name" value="C-1-TETRAHYDROFOLATE SYNTHASE, CYTOPLASMIC-RELATED"/>
    <property type="match status" value="1"/>
</dbReference>
<name>A0A061RQN1_9CHLO</name>
<comment type="pathway">
    <text evidence="1">One-carbon metabolism; tetrahydrofolate interconversion.</text>
</comment>
<comment type="function">
    <text evidence="10">Catalyzes the oxidation of 5,10-methylenetetrahydrofolate to 5,10-methenyltetrahydrofolate and then the hydrolysis of 5,10-methenyltetrahydrofolate to 10-formyltetrahydrofolate.</text>
</comment>
<dbReference type="Gene3D" id="3.40.50.720">
    <property type="entry name" value="NAD(P)-binding Rossmann-like Domain"/>
    <property type="match status" value="1"/>
</dbReference>
<evidence type="ECO:0000256" key="11">
    <source>
        <dbReference type="ARBA" id="ARBA00061364"/>
    </source>
</evidence>
<dbReference type="Pfam" id="PF00763">
    <property type="entry name" value="THF_DHG_CYH"/>
    <property type="match status" value="1"/>
</dbReference>
<evidence type="ECO:0000256" key="10">
    <source>
        <dbReference type="ARBA" id="ARBA00058319"/>
    </source>
</evidence>
<evidence type="ECO:0000313" key="14">
    <source>
        <dbReference type="EMBL" id="JAC75167.1"/>
    </source>
</evidence>
<dbReference type="CDD" id="cd01080">
    <property type="entry name" value="NAD_bind_m-THF_DH_Cyclohyd"/>
    <property type="match status" value="1"/>
</dbReference>
<reference evidence="14" key="1">
    <citation type="submission" date="2014-05" db="EMBL/GenBank/DDBJ databases">
        <title>The transcriptome of the halophilic microalga Tetraselmis sp. GSL018 isolated from the Great Salt Lake, Utah.</title>
        <authorList>
            <person name="Jinkerson R.E."/>
            <person name="D'Adamo S."/>
            <person name="Posewitz M.C."/>
        </authorList>
    </citation>
    <scope>NUCLEOTIDE SEQUENCE</scope>
    <source>
        <strain evidence="14">GSL018</strain>
    </source>
</reference>
<organism evidence="14">
    <name type="scientific">Tetraselmis sp. GSL018</name>
    <dbReference type="NCBI Taxonomy" id="582737"/>
    <lineage>
        <taxon>Eukaryota</taxon>
        <taxon>Viridiplantae</taxon>
        <taxon>Chlorophyta</taxon>
        <taxon>core chlorophytes</taxon>
        <taxon>Chlorodendrophyceae</taxon>
        <taxon>Chlorodendrales</taxon>
        <taxon>Chlorodendraceae</taxon>
        <taxon>Tetraselmis</taxon>
    </lineage>
</organism>
<dbReference type="FunFam" id="3.40.50.10860:FF:000001">
    <property type="entry name" value="Bifunctional protein FolD"/>
    <property type="match status" value="1"/>
</dbReference>
<dbReference type="PROSITE" id="PS00767">
    <property type="entry name" value="THF_DHG_CYH_2"/>
    <property type="match status" value="1"/>
</dbReference>
<dbReference type="PANTHER" id="PTHR48099:SF5">
    <property type="entry name" value="C-1-TETRAHYDROFOLATE SYNTHASE, CYTOPLASMIC"/>
    <property type="match status" value="1"/>
</dbReference>
<comment type="similarity">
    <text evidence="11">Belongs to the tetrahydrofolate dehydrogenase/cyclohydrolase family.</text>
</comment>
<evidence type="ECO:0000256" key="8">
    <source>
        <dbReference type="ARBA" id="ARBA00036357"/>
    </source>
</evidence>
<dbReference type="InterPro" id="IPR000672">
    <property type="entry name" value="THF_DH/CycHdrlase"/>
</dbReference>
<keyword evidence="4 14" id="KW-0378">Hydrolase</keyword>
<evidence type="ECO:0000256" key="4">
    <source>
        <dbReference type="ARBA" id="ARBA00022801"/>
    </source>
</evidence>
<dbReference type="SUPFAM" id="SSF51735">
    <property type="entry name" value="NAD(P)-binding Rossmann-fold domains"/>
    <property type="match status" value="1"/>
</dbReference>
<evidence type="ECO:0000256" key="7">
    <source>
        <dbReference type="ARBA" id="ARBA00023268"/>
    </source>
</evidence>
<keyword evidence="7" id="KW-0511">Multifunctional enzyme</keyword>
<dbReference type="FunFam" id="3.40.50.720:FF:000006">
    <property type="entry name" value="Bifunctional protein FolD"/>
    <property type="match status" value="1"/>
</dbReference>
<dbReference type="InterPro" id="IPR020631">
    <property type="entry name" value="THF_DH/CycHdrlase_NAD-bd_dom"/>
</dbReference>
<dbReference type="InterPro" id="IPR046346">
    <property type="entry name" value="Aminoacid_DH-like_N_sf"/>
</dbReference>
<dbReference type="NCBIfam" id="NF010783">
    <property type="entry name" value="PRK14186.1"/>
    <property type="match status" value="1"/>
</dbReference>
<dbReference type="PRINTS" id="PR00085">
    <property type="entry name" value="THFDHDRGNASE"/>
</dbReference>
<dbReference type="AlphaFoldDB" id="A0A061RQN1"/>
<dbReference type="Gene3D" id="3.40.50.10860">
    <property type="entry name" value="Leucine Dehydrogenase, chain A, domain 1"/>
    <property type="match status" value="1"/>
</dbReference>
<dbReference type="GO" id="GO:0005829">
    <property type="term" value="C:cytosol"/>
    <property type="evidence" value="ECO:0007669"/>
    <property type="project" value="TreeGrafter"/>
</dbReference>
<dbReference type="InterPro" id="IPR020867">
    <property type="entry name" value="THF_DH/CycHdrlase_CS"/>
</dbReference>
<dbReference type="GO" id="GO:0004477">
    <property type="term" value="F:methenyltetrahydrofolate cyclohydrolase activity"/>
    <property type="evidence" value="ECO:0007669"/>
    <property type="project" value="UniProtKB-EC"/>
</dbReference>
<evidence type="ECO:0000256" key="3">
    <source>
        <dbReference type="ARBA" id="ARBA00022563"/>
    </source>
</evidence>
<dbReference type="EMBL" id="GBEZ01010513">
    <property type="protein sequence ID" value="JAC75167.1"/>
    <property type="molecule type" value="Transcribed_RNA"/>
</dbReference>
<comment type="subunit">
    <text evidence="2">Homodimer.</text>
</comment>
<comment type="catalytic activity">
    <reaction evidence="9">
        <text>(6R)-5,10-methylene-5,6,7,8-tetrahydrofolate + NADP(+) = (6R)-5,10-methenyltetrahydrofolate + NADPH</text>
        <dbReference type="Rhea" id="RHEA:22812"/>
        <dbReference type="ChEBI" id="CHEBI:15636"/>
        <dbReference type="ChEBI" id="CHEBI:57455"/>
        <dbReference type="ChEBI" id="CHEBI:57783"/>
        <dbReference type="ChEBI" id="CHEBI:58349"/>
        <dbReference type="EC" id="1.5.1.5"/>
    </reaction>
</comment>
<proteinExistence type="inferred from homology"/>
<feature type="domain" description="Tetrahydrofolate dehydrogenase/cyclohydrolase NAD(P)-binding" evidence="13">
    <location>
        <begin position="221"/>
        <end position="368"/>
    </location>
</feature>
<evidence type="ECO:0000259" key="12">
    <source>
        <dbReference type="Pfam" id="PF00763"/>
    </source>
</evidence>
<feature type="domain" description="Tetrahydrofolate dehydrogenase/cyclohydrolase catalytic" evidence="12">
    <location>
        <begin position="85"/>
        <end position="200"/>
    </location>
</feature>
<dbReference type="InterPro" id="IPR020630">
    <property type="entry name" value="THF_DH/CycHdrlase_cat_dom"/>
</dbReference>
<protein>
    <submittedName>
        <fullName evidence="14">Methylenetetrahydrofolate dehydrogenase (NADP+) / methenyltetrahydrofolate cyclohydrolase</fullName>
    </submittedName>
</protein>
<dbReference type="SUPFAM" id="SSF53223">
    <property type="entry name" value="Aminoacid dehydrogenase-like, N-terminal domain"/>
    <property type="match status" value="1"/>
</dbReference>
<evidence type="ECO:0000256" key="2">
    <source>
        <dbReference type="ARBA" id="ARBA00011738"/>
    </source>
</evidence>
<evidence type="ECO:0000256" key="5">
    <source>
        <dbReference type="ARBA" id="ARBA00022857"/>
    </source>
</evidence>
<evidence type="ECO:0000256" key="9">
    <source>
        <dbReference type="ARBA" id="ARBA00052194"/>
    </source>
</evidence>
<dbReference type="HAMAP" id="MF_01576">
    <property type="entry name" value="THF_DHG_CYH"/>
    <property type="match status" value="1"/>
</dbReference>
<accession>A0A061RQN1</accession>